<organism evidence="1 2">
    <name type="scientific">Nakamurella alba</name>
    <dbReference type="NCBI Taxonomy" id="2665158"/>
    <lineage>
        <taxon>Bacteria</taxon>
        <taxon>Bacillati</taxon>
        <taxon>Actinomycetota</taxon>
        <taxon>Actinomycetes</taxon>
        <taxon>Nakamurellales</taxon>
        <taxon>Nakamurellaceae</taxon>
        <taxon>Nakamurella</taxon>
    </lineage>
</organism>
<sequence>MMSISGMFQEKKRYRQYKARMQELPPGYRETVGALERYLMVTGPGDGANLLAMLEDLADLFEQSVADGTPIAGIVGEDVVEFAEAFQRNYPRGQWITKERKKLADAVREAQKSGGAP</sequence>
<gene>
    <name evidence="1" type="ORF">GIS00_18880</name>
</gene>
<dbReference type="InterPro" id="IPR008316">
    <property type="entry name" value="UCP029876"/>
</dbReference>
<protein>
    <submittedName>
        <fullName evidence="1">DUF1048 domain-containing protein</fullName>
    </submittedName>
</protein>
<dbReference type="SUPFAM" id="SSF158560">
    <property type="entry name" value="BH3980-like"/>
    <property type="match status" value="1"/>
</dbReference>
<evidence type="ECO:0000313" key="2">
    <source>
        <dbReference type="Proteomes" id="UP000460221"/>
    </source>
</evidence>
<keyword evidence="2" id="KW-1185">Reference proteome</keyword>
<evidence type="ECO:0000313" key="1">
    <source>
        <dbReference type="EMBL" id="MTD16005.1"/>
    </source>
</evidence>
<dbReference type="Pfam" id="PF06304">
    <property type="entry name" value="DUF1048"/>
    <property type="match status" value="1"/>
</dbReference>
<dbReference type="Proteomes" id="UP000460221">
    <property type="component" value="Unassembled WGS sequence"/>
</dbReference>
<dbReference type="EMBL" id="WLYK01000008">
    <property type="protein sequence ID" value="MTD16005.1"/>
    <property type="molecule type" value="Genomic_DNA"/>
</dbReference>
<reference evidence="1 2" key="1">
    <citation type="submission" date="2019-11" db="EMBL/GenBank/DDBJ databases">
        <authorList>
            <person name="Jiang L.-Q."/>
        </authorList>
    </citation>
    <scope>NUCLEOTIDE SEQUENCE [LARGE SCALE GENOMIC DNA]</scope>
    <source>
        <strain evidence="1 2">YIM 132087</strain>
    </source>
</reference>
<dbReference type="Gene3D" id="1.10.1900.10">
    <property type="entry name" value="c-terminal domain of poly(a) binding protein"/>
    <property type="match status" value="1"/>
</dbReference>
<comment type="caution">
    <text evidence="1">The sequence shown here is derived from an EMBL/GenBank/DDBJ whole genome shotgun (WGS) entry which is preliminary data.</text>
</comment>
<dbReference type="RefSeq" id="WP_154769995.1">
    <property type="nucleotide sequence ID" value="NZ_WLYK01000008.1"/>
</dbReference>
<accession>A0A7K1FPC7</accession>
<name>A0A7K1FPC7_9ACTN</name>
<proteinExistence type="predicted"/>
<dbReference type="AlphaFoldDB" id="A0A7K1FPC7"/>